<dbReference type="EMBL" id="LT598496">
    <property type="protein sequence ID" value="SBV25073.1"/>
    <property type="molecule type" value="Genomic_DNA"/>
</dbReference>
<feature type="compositionally biased region" description="Basic and acidic residues" evidence="1">
    <location>
        <begin position="419"/>
        <end position="431"/>
    </location>
</feature>
<protein>
    <submittedName>
        <fullName evidence="2">Uncharacterized protein</fullName>
    </submittedName>
</protein>
<reference evidence="3" key="1">
    <citation type="submission" date="2016-06" db="EMBL/GenBank/DDBJ databases">
        <authorList>
            <person name="Varghese N."/>
            <person name="Submissions Spin"/>
        </authorList>
    </citation>
    <scope>NUCLEOTIDE SEQUENCE [LARGE SCALE GENOMIC DNA]</scope>
    <source>
        <strain evidence="3">DSM 45344</strain>
    </source>
</reference>
<accession>A0A1C3MXL7</accession>
<feature type="compositionally biased region" description="Low complexity" evidence="1">
    <location>
        <begin position="174"/>
        <end position="192"/>
    </location>
</feature>
<sequence>MTGLPASPSRERVEPSVESEVSCLMTSSWSDPPSTAAVTVESVGGVLVLRTGADAPEPLRVLAAALPGEDGRTVVLSAPTLTAGADFFTLLPDLLLEHLGGSEGAIRLVAAGGYAGSVDVAAAARELAEWVGQEVLVPTVGLTRLPGWRAPGAGADEPEPTWMVCPPDGPPRPAAAWPPAQAEPVPAESEPAPAQPEPVPVAVAVEAVVPGAPARREWPPRGPWWLMLRDGGVVAVPRERPPLTWLPPRTTPAGPTPRVAVVPPPDLPGVRTRAGWSFVDPPTDTVVPALAGFVVEIDVDRTGFRVGGRPTPPRMLARLIASCRPDPHQPVVVVARGATVGGTAADLLYGGLADALAVPVHAADAPVRHAASGLLWTTGTFRCWSPRRARPDGQRPPRRVRPDGPVLPALPPPGSRRLVPADRRRARRDDPPVPEPVPLDPDLAVLLDPARWNVPAAVSSNVERAAATAPLPRAPIGPVAIAPKVDDLSSPGSDRVETPTRPAGRRATSTGGAVGASTGADGEERPDPTMTPPGAPPPRVPGPLAPGVDRAPGADDPVAVHSIDGAGTTSVGPVAVHSAGGAGTTSAGRVAVSGANGAGATGGADRTTTVGAAAEAVVGAAGSHRTTDGPPSAGARSVAPRPAARWLPGTDPELTVANRAALRQAVGARYDAYARVVSRTLAESPGLRATVGTAADLAAGLVAVRAYQDGERERVNEVLRGGGPDDEAARSVLLARWATYGLRRLPSVFGPVFRCAPADVADVAAYRPGAVLAEPAFVDVDLAVGPAPSPGVEFAIWSASAHRLGALAVGAGQGGALFPPGSRFLVLAVEEPTGTAAVARVLLQDLGARTGGAPHRARADPDRILAQLRALPRGGSGGGESRTAGFAPGLDDYGRPFAVPAESADAVAAGEGVGA</sequence>
<feature type="region of interest" description="Disordered" evidence="1">
    <location>
        <begin position="474"/>
        <end position="571"/>
    </location>
</feature>
<feature type="region of interest" description="Disordered" evidence="1">
    <location>
        <begin position="619"/>
        <end position="650"/>
    </location>
</feature>
<dbReference type="AlphaFoldDB" id="A0A1C3MXL7"/>
<proteinExistence type="predicted"/>
<feature type="compositionally biased region" description="Low complexity" evidence="1">
    <location>
        <begin position="499"/>
        <end position="520"/>
    </location>
</feature>
<keyword evidence="3" id="KW-1185">Reference proteome</keyword>
<evidence type="ECO:0000313" key="2">
    <source>
        <dbReference type="EMBL" id="SBV25073.1"/>
    </source>
</evidence>
<feature type="region of interest" description="Disordered" evidence="1">
    <location>
        <begin position="385"/>
        <end position="440"/>
    </location>
</feature>
<evidence type="ECO:0000313" key="3">
    <source>
        <dbReference type="Proteomes" id="UP000199393"/>
    </source>
</evidence>
<dbReference type="Gene3D" id="3.90.176.10">
    <property type="entry name" value="Toxin ADP-ribosyltransferase, Chain A, domain 1"/>
    <property type="match status" value="1"/>
</dbReference>
<feature type="compositionally biased region" description="Pro residues" evidence="1">
    <location>
        <begin position="529"/>
        <end position="544"/>
    </location>
</feature>
<name>A0A1C3MXL7_9ACTN</name>
<dbReference type="Proteomes" id="UP000199393">
    <property type="component" value="Chromosome I"/>
</dbReference>
<organism evidence="2 3">
    <name type="scientific">Micromonospora krabiensis</name>
    <dbReference type="NCBI Taxonomy" id="307121"/>
    <lineage>
        <taxon>Bacteria</taxon>
        <taxon>Bacillati</taxon>
        <taxon>Actinomycetota</taxon>
        <taxon>Actinomycetes</taxon>
        <taxon>Micromonosporales</taxon>
        <taxon>Micromonosporaceae</taxon>
        <taxon>Micromonospora</taxon>
    </lineage>
</organism>
<dbReference type="STRING" id="307121.GA0070620_0542"/>
<gene>
    <name evidence="2" type="ORF">GA0070620_0542</name>
</gene>
<evidence type="ECO:0000256" key="1">
    <source>
        <dbReference type="SAM" id="MobiDB-lite"/>
    </source>
</evidence>
<feature type="region of interest" description="Disordered" evidence="1">
    <location>
        <begin position="168"/>
        <end position="196"/>
    </location>
</feature>